<keyword evidence="1" id="KW-0812">Transmembrane</keyword>
<feature type="non-terminal residue" evidence="2">
    <location>
        <position position="1"/>
    </location>
</feature>
<keyword evidence="3" id="KW-1185">Reference proteome</keyword>
<keyword evidence="1" id="KW-0472">Membrane</keyword>
<dbReference type="EMBL" id="JACXVP010000011">
    <property type="protein sequence ID" value="KAG5574748.1"/>
    <property type="molecule type" value="Genomic_DNA"/>
</dbReference>
<name>A0A9J5WHN8_SOLCO</name>
<evidence type="ECO:0000256" key="1">
    <source>
        <dbReference type="SAM" id="Phobius"/>
    </source>
</evidence>
<feature type="transmembrane region" description="Helical" evidence="1">
    <location>
        <begin position="103"/>
        <end position="121"/>
    </location>
</feature>
<reference evidence="2 3" key="1">
    <citation type="submission" date="2020-09" db="EMBL/GenBank/DDBJ databases">
        <title>De no assembly of potato wild relative species, Solanum commersonii.</title>
        <authorList>
            <person name="Cho K."/>
        </authorList>
    </citation>
    <scope>NUCLEOTIDE SEQUENCE [LARGE SCALE GENOMIC DNA]</scope>
    <source>
        <strain evidence="2">LZ3.2</strain>
        <tissue evidence="2">Leaf</tissue>
    </source>
</reference>
<dbReference type="AlphaFoldDB" id="A0A9J5WHN8"/>
<gene>
    <name evidence="2" type="ORF">H5410_054882</name>
</gene>
<sequence>LRDGKFSISIYHLSLDQLVEDVRKLNCLLSLEPRYCNVYYYCDRRVFEPNSLLLWNNCMGKLIVLPFPKFSVKRFCFFSLRMSFDSTSGDYKIFKIPQDRNKVVLMINIIVAITICCLLCIH</sequence>
<comment type="caution">
    <text evidence="2">The sequence shown here is derived from an EMBL/GenBank/DDBJ whole genome shotgun (WGS) entry which is preliminary data.</text>
</comment>
<evidence type="ECO:0000313" key="3">
    <source>
        <dbReference type="Proteomes" id="UP000824120"/>
    </source>
</evidence>
<evidence type="ECO:0000313" key="2">
    <source>
        <dbReference type="EMBL" id="KAG5574748.1"/>
    </source>
</evidence>
<protein>
    <submittedName>
        <fullName evidence="2">Uncharacterized protein</fullName>
    </submittedName>
</protein>
<keyword evidence="1" id="KW-1133">Transmembrane helix</keyword>
<organism evidence="2 3">
    <name type="scientific">Solanum commersonii</name>
    <name type="common">Commerson's wild potato</name>
    <name type="synonym">Commerson's nightshade</name>
    <dbReference type="NCBI Taxonomy" id="4109"/>
    <lineage>
        <taxon>Eukaryota</taxon>
        <taxon>Viridiplantae</taxon>
        <taxon>Streptophyta</taxon>
        <taxon>Embryophyta</taxon>
        <taxon>Tracheophyta</taxon>
        <taxon>Spermatophyta</taxon>
        <taxon>Magnoliopsida</taxon>
        <taxon>eudicotyledons</taxon>
        <taxon>Gunneridae</taxon>
        <taxon>Pentapetalae</taxon>
        <taxon>asterids</taxon>
        <taxon>lamiids</taxon>
        <taxon>Solanales</taxon>
        <taxon>Solanaceae</taxon>
        <taxon>Solanoideae</taxon>
        <taxon>Solaneae</taxon>
        <taxon>Solanum</taxon>
    </lineage>
</organism>
<proteinExistence type="predicted"/>
<accession>A0A9J5WHN8</accession>
<dbReference type="Proteomes" id="UP000824120">
    <property type="component" value="Chromosome 11"/>
</dbReference>